<dbReference type="Pfam" id="PF00126">
    <property type="entry name" value="HTH_1"/>
    <property type="match status" value="1"/>
</dbReference>
<keyword evidence="4" id="KW-0804">Transcription</keyword>
<evidence type="ECO:0000313" key="6">
    <source>
        <dbReference type="EMBL" id="KEQ24497.1"/>
    </source>
</evidence>
<dbReference type="GO" id="GO:0005829">
    <property type="term" value="C:cytosol"/>
    <property type="evidence" value="ECO:0007669"/>
    <property type="project" value="TreeGrafter"/>
</dbReference>
<name>A0A081P1C4_9BACL</name>
<dbReference type="GO" id="GO:0003677">
    <property type="term" value="F:DNA binding"/>
    <property type="evidence" value="ECO:0007669"/>
    <property type="project" value="UniProtKB-KW"/>
</dbReference>
<dbReference type="eggNOG" id="COG0583">
    <property type="taxonomic scope" value="Bacteria"/>
</dbReference>
<evidence type="ECO:0000259" key="5">
    <source>
        <dbReference type="PROSITE" id="PS50931"/>
    </source>
</evidence>
<dbReference type="PROSITE" id="PS50931">
    <property type="entry name" value="HTH_LYSR"/>
    <property type="match status" value="1"/>
</dbReference>
<dbReference type="AlphaFoldDB" id="A0A081P1C4"/>
<sequence length="298" mass="33424">MTIARFEVFSKVIETGSFTKAAEKLNMTQSAVSHAVAGLESELGIPLLIRDRKKGFMLTEVGRRTLGHMREILNHMEKIKQEAAFASNLEAGTIRIGSFASATACILPKIISKYQKKYPNIEFIFFEGTYEEIIEWFETGVIDIGIVVQHNMNANLNLLPLIKDQMVVAYPEGHRFEKEKTIDVQELKEESFIMPKGVYRAHVDEIFAQAKIKPSVRFEVQDCATISSMVQEGLGITIGPELFLKDQPKIKLGNLKQANCRHVALAFPAIPYVSPAVQAFLTVAQDLFSHENELHSNV</sequence>
<dbReference type="OrthoDB" id="63123at2"/>
<keyword evidence="2" id="KW-0805">Transcription regulation</keyword>
<evidence type="ECO:0000256" key="4">
    <source>
        <dbReference type="ARBA" id="ARBA00023163"/>
    </source>
</evidence>
<dbReference type="SUPFAM" id="SSF46785">
    <property type="entry name" value="Winged helix' DNA-binding domain"/>
    <property type="match status" value="1"/>
</dbReference>
<protein>
    <submittedName>
        <fullName evidence="6">LysR family transcriptional regulator</fullName>
    </submittedName>
</protein>
<dbReference type="Pfam" id="PF03466">
    <property type="entry name" value="LysR_substrate"/>
    <property type="match status" value="1"/>
</dbReference>
<evidence type="ECO:0000313" key="7">
    <source>
        <dbReference type="Proteomes" id="UP000028123"/>
    </source>
</evidence>
<dbReference type="InterPro" id="IPR036390">
    <property type="entry name" value="WH_DNA-bd_sf"/>
</dbReference>
<proteinExistence type="inferred from homology"/>
<dbReference type="RefSeq" id="WP_036685809.1">
    <property type="nucleotide sequence ID" value="NZ_JNVM01000016.1"/>
</dbReference>
<dbReference type="PANTHER" id="PTHR30419:SF24">
    <property type="entry name" value="HTH-TYPE TRANSCRIPTIONAL REGULATOR CZCR"/>
    <property type="match status" value="1"/>
</dbReference>
<keyword evidence="7" id="KW-1185">Reference proteome</keyword>
<feature type="domain" description="HTH lysR-type" evidence="5">
    <location>
        <begin position="1"/>
        <end position="59"/>
    </location>
</feature>
<dbReference type="Proteomes" id="UP000028123">
    <property type="component" value="Unassembled WGS sequence"/>
</dbReference>
<dbReference type="EMBL" id="JNVM01000016">
    <property type="protein sequence ID" value="KEQ24497.1"/>
    <property type="molecule type" value="Genomic_DNA"/>
</dbReference>
<dbReference type="Gene3D" id="3.40.190.290">
    <property type="match status" value="1"/>
</dbReference>
<comment type="caution">
    <text evidence="6">The sequence shown here is derived from an EMBL/GenBank/DDBJ whole genome shotgun (WGS) entry which is preliminary data.</text>
</comment>
<dbReference type="Gene3D" id="1.10.10.10">
    <property type="entry name" value="Winged helix-like DNA-binding domain superfamily/Winged helix DNA-binding domain"/>
    <property type="match status" value="1"/>
</dbReference>
<dbReference type="InterPro" id="IPR000847">
    <property type="entry name" value="LysR_HTH_N"/>
</dbReference>
<keyword evidence="3" id="KW-0238">DNA-binding</keyword>
<dbReference type="FunFam" id="1.10.10.10:FF:000001">
    <property type="entry name" value="LysR family transcriptional regulator"/>
    <property type="match status" value="1"/>
</dbReference>
<gene>
    <name evidence="6" type="ORF">ET33_09485</name>
</gene>
<accession>A0A081P1C4</accession>
<dbReference type="SUPFAM" id="SSF53850">
    <property type="entry name" value="Periplasmic binding protein-like II"/>
    <property type="match status" value="1"/>
</dbReference>
<evidence type="ECO:0000256" key="3">
    <source>
        <dbReference type="ARBA" id="ARBA00023125"/>
    </source>
</evidence>
<reference evidence="6 7" key="1">
    <citation type="submission" date="2014-06" db="EMBL/GenBank/DDBJ databases">
        <title>Draft genome sequence of Paenibacillus sp. MSt1.</title>
        <authorList>
            <person name="Aw Y.K."/>
            <person name="Ong K.S."/>
            <person name="Gan H.M."/>
            <person name="Lee S.M."/>
        </authorList>
    </citation>
    <scope>NUCLEOTIDE SEQUENCE [LARGE SCALE GENOMIC DNA]</scope>
    <source>
        <strain evidence="6 7">MSt1</strain>
    </source>
</reference>
<dbReference type="CDD" id="cd05466">
    <property type="entry name" value="PBP2_LTTR_substrate"/>
    <property type="match status" value="1"/>
</dbReference>
<dbReference type="PANTHER" id="PTHR30419">
    <property type="entry name" value="HTH-TYPE TRANSCRIPTIONAL REGULATOR YBHD"/>
    <property type="match status" value="1"/>
</dbReference>
<comment type="similarity">
    <text evidence="1">Belongs to the LysR transcriptional regulatory family.</text>
</comment>
<organism evidence="6 7">
    <name type="scientific">Paenibacillus tyrfis</name>
    <dbReference type="NCBI Taxonomy" id="1501230"/>
    <lineage>
        <taxon>Bacteria</taxon>
        <taxon>Bacillati</taxon>
        <taxon>Bacillota</taxon>
        <taxon>Bacilli</taxon>
        <taxon>Bacillales</taxon>
        <taxon>Paenibacillaceae</taxon>
        <taxon>Paenibacillus</taxon>
    </lineage>
</organism>
<dbReference type="InterPro" id="IPR036388">
    <property type="entry name" value="WH-like_DNA-bd_sf"/>
</dbReference>
<dbReference type="PRINTS" id="PR00039">
    <property type="entry name" value="HTHLYSR"/>
</dbReference>
<dbReference type="GO" id="GO:0003700">
    <property type="term" value="F:DNA-binding transcription factor activity"/>
    <property type="evidence" value="ECO:0007669"/>
    <property type="project" value="InterPro"/>
</dbReference>
<dbReference type="InterPro" id="IPR005119">
    <property type="entry name" value="LysR_subst-bd"/>
</dbReference>
<evidence type="ECO:0000256" key="2">
    <source>
        <dbReference type="ARBA" id="ARBA00023015"/>
    </source>
</evidence>
<dbReference type="InterPro" id="IPR050950">
    <property type="entry name" value="HTH-type_LysR_regulators"/>
</dbReference>
<evidence type="ECO:0000256" key="1">
    <source>
        <dbReference type="ARBA" id="ARBA00009437"/>
    </source>
</evidence>